<dbReference type="EMBL" id="ML986587">
    <property type="protein sequence ID" value="KAF2268384.1"/>
    <property type="molecule type" value="Genomic_DNA"/>
</dbReference>
<name>A0A9P4KJI9_9PLEO</name>
<reference evidence="3" key="1">
    <citation type="journal article" date="2020" name="Stud. Mycol.">
        <title>101 Dothideomycetes genomes: A test case for predicting lifestyles and emergence of pathogens.</title>
        <authorList>
            <person name="Haridas S."/>
            <person name="Albert R."/>
            <person name="Binder M."/>
            <person name="Bloem J."/>
            <person name="LaButti K."/>
            <person name="Salamov A."/>
            <person name="Andreopoulos B."/>
            <person name="Baker S."/>
            <person name="Barry K."/>
            <person name="Bills G."/>
            <person name="Bluhm B."/>
            <person name="Cannon C."/>
            <person name="Castanera R."/>
            <person name="Culley D."/>
            <person name="Daum C."/>
            <person name="Ezra D."/>
            <person name="Gonzalez J."/>
            <person name="Henrissat B."/>
            <person name="Kuo A."/>
            <person name="Liang C."/>
            <person name="Lipzen A."/>
            <person name="Lutzoni F."/>
            <person name="Magnuson J."/>
            <person name="Mondo S."/>
            <person name="Nolan M."/>
            <person name="Ohm R."/>
            <person name="Pangilinan J."/>
            <person name="Park H.-J."/>
            <person name="Ramirez L."/>
            <person name="Alfaro M."/>
            <person name="Sun H."/>
            <person name="Tritt A."/>
            <person name="Yoshinaga Y."/>
            <person name="Zwiers L.-H."/>
            <person name="Turgeon B."/>
            <person name="Goodwin S."/>
            <person name="Spatafora J."/>
            <person name="Crous P."/>
            <person name="Grigoriev I."/>
        </authorList>
    </citation>
    <scope>NUCLEOTIDE SEQUENCE [LARGE SCALE GENOMIC DNA]</scope>
    <source>
        <strain evidence="3">CBS 304.66</strain>
    </source>
</reference>
<dbReference type="SUPFAM" id="SSF56300">
    <property type="entry name" value="Metallo-dependent phosphatases"/>
    <property type="match status" value="1"/>
</dbReference>
<protein>
    <submittedName>
        <fullName evidence="2">Metallo-dependent phosphatase</fullName>
    </submittedName>
</protein>
<organism evidence="2 3">
    <name type="scientific">Lojkania enalia</name>
    <dbReference type="NCBI Taxonomy" id="147567"/>
    <lineage>
        <taxon>Eukaryota</taxon>
        <taxon>Fungi</taxon>
        <taxon>Dikarya</taxon>
        <taxon>Ascomycota</taxon>
        <taxon>Pezizomycotina</taxon>
        <taxon>Dothideomycetes</taxon>
        <taxon>Pleosporomycetidae</taxon>
        <taxon>Pleosporales</taxon>
        <taxon>Pleosporales incertae sedis</taxon>
        <taxon>Lojkania</taxon>
    </lineage>
</organism>
<dbReference type="GO" id="GO:0005737">
    <property type="term" value="C:cytoplasm"/>
    <property type="evidence" value="ECO:0007669"/>
    <property type="project" value="TreeGrafter"/>
</dbReference>
<dbReference type="AlphaFoldDB" id="A0A9P4KJI9"/>
<dbReference type="Gene3D" id="3.60.21.10">
    <property type="match status" value="1"/>
</dbReference>
<feature type="domain" description="Calcineurin-like phosphoesterase" evidence="1">
    <location>
        <begin position="46"/>
        <end position="309"/>
    </location>
</feature>
<dbReference type="InterPro" id="IPR004843">
    <property type="entry name" value="Calcineurin-like_PHP"/>
</dbReference>
<dbReference type="CDD" id="cd07383">
    <property type="entry name" value="MPP_Dcr2"/>
    <property type="match status" value="1"/>
</dbReference>
<dbReference type="OrthoDB" id="783096at2759"/>
<dbReference type="PANTHER" id="PTHR32440">
    <property type="entry name" value="PHOSPHATASE DCR2-RELATED-RELATED"/>
    <property type="match status" value="1"/>
</dbReference>
<dbReference type="Pfam" id="PF00149">
    <property type="entry name" value="Metallophos"/>
    <property type="match status" value="1"/>
</dbReference>
<evidence type="ECO:0000313" key="3">
    <source>
        <dbReference type="Proteomes" id="UP000800093"/>
    </source>
</evidence>
<evidence type="ECO:0000313" key="2">
    <source>
        <dbReference type="EMBL" id="KAF2268384.1"/>
    </source>
</evidence>
<accession>A0A9P4KJI9</accession>
<dbReference type="InterPro" id="IPR029052">
    <property type="entry name" value="Metallo-depent_PP-like"/>
</dbReference>
<dbReference type="Proteomes" id="UP000800093">
    <property type="component" value="Unassembled WGS sequence"/>
</dbReference>
<comment type="caution">
    <text evidence="2">The sequence shown here is derived from an EMBL/GenBank/DDBJ whole genome shotgun (WGS) entry which is preliminary data.</text>
</comment>
<dbReference type="PANTHER" id="PTHR32440:SF11">
    <property type="entry name" value="METALLOPHOSPHOESTERASE DOMAIN-CONTAINING PROTEIN"/>
    <property type="match status" value="1"/>
</dbReference>
<dbReference type="GO" id="GO:0016788">
    <property type="term" value="F:hydrolase activity, acting on ester bonds"/>
    <property type="evidence" value="ECO:0007669"/>
    <property type="project" value="TreeGrafter"/>
</dbReference>
<keyword evidence="3" id="KW-1185">Reference proteome</keyword>
<sequence>MKREHLLWIMGTMAGAAPILEPGQGAEFEGLRFGLDGTFKISVFEDLHFGEAENTLWGPEQDRKTVKVLNTLLDNDRPNLAVLNGDLITGEDTYSHNNTAYLDQLLGPLIQRNVPWASTYGNHDHQRTLSGSSLLAREKERGPKLSYTESMLPGNESKIGTTNYYVPIYSSTGGGNPTLVLLLWFFDSRGGRAYNQTKPDGTDVPTGGWVDQDVINWFNAEKMGMQQAFKRTIPSLVFVHIPTHASWSFQQKVGIDPNTEPGINDEGVAPQGDACDEQGKCSYAGLDSPFMKSLVETDGLIAVFSGHDHGLDWCMKWSATEPLPENDPGTGNDVFMCFGRHTGYGGYGTWTRGARQIVLYEEDLGKKEVETWIGLEDGRVSGHVVLNGTYGVDRYPTVSGIAGEGDGRREDSERD</sequence>
<evidence type="ECO:0000259" key="1">
    <source>
        <dbReference type="Pfam" id="PF00149"/>
    </source>
</evidence>
<gene>
    <name evidence="2" type="ORF">CC78DRAFT_455469</name>
</gene>
<proteinExistence type="predicted"/>